<evidence type="ECO:0000256" key="2">
    <source>
        <dbReference type="ARBA" id="ARBA00022691"/>
    </source>
</evidence>
<dbReference type="KEGG" id="gah:GAH_01992"/>
<comment type="similarity">
    <text evidence="3">Belongs to the methyltransferase superfamily. Arsenite methyltransferase family.</text>
</comment>
<keyword evidence="2" id="KW-0949">S-adenosyl-L-methionine</keyword>
<dbReference type="OrthoDB" id="182741at2157"/>
<comment type="catalytic activity">
    <reaction evidence="7">
        <text>arsenic triglutathione + 2 [thioredoxin]-dithiol + 2 S-adenosyl-L-methionine + H2O = dimethylarsinous acid + 2 [thioredoxin]-disulfide + 3 glutathione + 2 S-adenosyl-L-homocysteine + 2 H(+)</text>
        <dbReference type="Rhea" id="RHEA:69464"/>
        <dbReference type="Rhea" id="RHEA-COMP:10698"/>
        <dbReference type="Rhea" id="RHEA-COMP:10700"/>
        <dbReference type="ChEBI" id="CHEBI:15377"/>
        <dbReference type="ChEBI" id="CHEBI:15378"/>
        <dbReference type="ChEBI" id="CHEBI:23808"/>
        <dbReference type="ChEBI" id="CHEBI:29950"/>
        <dbReference type="ChEBI" id="CHEBI:50058"/>
        <dbReference type="ChEBI" id="CHEBI:57856"/>
        <dbReference type="ChEBI" id="CHEBI:57925"/>
        <dbReference type="ChEBI" id="CHEBI:59789"/>
        <dbReference type="ChEBI" id="CHEBI:183640"/>
        <dbReference type="EC" id="2.1.1.137"/>
    </reaction>
</comment>
<sequence length="295" mass="33765">MIQIQKNTLDKFMDFFYGYLILKSYIFKLRLLEEYPNRDYLEKWESYLSDVDFGTLLENACSYMKEEVDGRILDIADAMERASYYALIHPQHPNITLGFVKDADLWNLWLEYGIYRYARELILEVADIGAGDKVVDLGCGSASPAFYSEAVGSSGYYVGVDYSKPLLKIAEKNCEERGLKDRVRLNQGYADSKMDFSRKYDVVILSSILEYSDPKSVLRNAINAVGSSGRIVVFSELFTDLQPERVRLFDLYYSLIPNFRGFLSVGEITLELDRLGVLYTVKGYGNHVMVIEVGE</sequence>
<proteinExistence type="inferred from homology"/>
<dbReference type="AlphaFoldDB" id="A0A0F7IED6"/>
<dbReference type="GO" id="GO:0032259">
    <property type="term" value="P:methylation"/>
    <property type="evidence" value="ECO:0007669"/>
    <property type="project" value="UniProtKB-KW"/>
</dbReference>
<protein>
    <recommendedName>
        <fullName evidence="5">Arsenite methyltransferase</fullName>
        <ecNumber evidence="4">2.1.1.137</ecNumber>
    </recommendedName>
</protein>
<evidence type="ECO:0000256" key="8">
    <source>
        <dbReference type="ARBA" id="ARBA00048428"/>
    </source>
</evidence>
<dbReference type="PANTHER" id="PTHR43675:SF8">
    <property type="entry name" value="ARSENITE METHYLTRANSFERASE"/>
    <property type="match status" value="1"/>
</dbReference>
<reference evidence="10 11" key="1">
    <citation type="submission" date="2015-04" db="EMBL/GenBank/DDBJ databases">
        <title>The complete genome sequence of the hyperthermophilic, obligate iron-reducing archaeon Geoglobus ahangari strain 234T.</title>
        <authorList>
            <person name="Manzella M.P."/>
            <person name="Holmes D.E."/>
            <person name="Rocheleau J.M."/>
            <person name="Chung A."/>
            <person name="Reguera G."/>
            <person name="Kashefi K."/>
        </authorList>
    </citation>
    <scope>NUCLEOTIDE SEQUENCE [LARGE SCALE GENOMIC DNA]</scope>
    <source>
        <strain evidence="10 11">234</strain>
    </source>
</reference>
<evidence type="ECO:0000259" key="9">
    <source>
        <dbReference type="Pfam" id="PF13847"/>
    </source>
</evidence>
<comment type="catalytic activity">
    <reaction evidence="8">
        <text>arsenic triglutathione + 3 [thioredoxin]-dithiol + 3 S-adenosyl-L-methionine = trimethylarsine + 3 [thioredoxin]-disulfide + 3 glutathione + 3 S-adenosyl-L-homocysteine + 3 H(+)</text>
        <dbReference type="Rhea" id="RHEA:69432"/>
        <dbReference type="Rhea" id="RHEA-COMP:10698"/>
        <dbReference type="Rhea" id="RHEA-COMP:10700"/>
        <dbReference type="ChEBI" id="CHEBI:15378"/>
        <dbReference type="ChEBI" id="CHEBI:27130"/>
        <dbReference type="ChEBI" id="CHEBI:29950"/>
        <dbReference type="ChEBI" id="CHEBI:50058"/>
        <dbReference type="ChEBI" id="CHEBI:57856"/>
        <dbReference type="ChEBI" id="CHEBI:57925"/>
        <dbReference type="ChEBI" id="CHEBI:59789"/>
        <dbReference type="ChEBI" id="CHEBI:183640"/>
        <dbReference type="EC" id="2.1.1.137"/>
    </reaction>
</comment>
<dbReference type="Proteomes" id="UP000034723">
    <property type="component" value="Chromosome"/>
</dbReference>
<dbReference type="GeneID" id="25419530"/>
<dbReference type="InterPro" id="IPR029063">
    <property type="entry name" value="SAM-dependent_MTases_sf"/>
</dbReference>
<dbReference type="EC" id="2.1.1.137" evidence="4"/>
<dbReference type="RefSeq" id="WP_052747847.1">
    <property type="nucleotide sequence ID" value="NZ_CP011267.1"/>
</dbReference>
<evidence type="ECO:0000313" key="10">
    <source>
        <dbReference type="EMBL" id="AKG90737.1"/>
    </source>
</evidence>
<dbReference type="PANTHER" id="PTHR43675">
    <property type="entry name" value="ARSENITE METHYLTRANSFERASE"/>
    <property type="match status" value="1"/>
</dbReference>
<feature type="domain" description="Methyltransferase" evidence="9">
    <location>
        <begin position="130"/>
        <end position="234"/>
    </location>
</feature>
<dbReference type="EMBL" id="CP011267">
    <property type="protein sequence ID" value="AKG90737.1"/>
    <property type="molecule type" value="Genomic_DNA"/>
</dbReference>
<dbReference type="SUPFAM" id="SSF53335">
    <property type="entry name" value="S-adenosyl-L-methionine-dependent methyltransferases"/>
    <property type="match status" value="1"/>
</dbReference>
<dbReference type="HOGENOM" id="CLU_052780_0_0_2"/>
<comment type="catalytic activity">
    <reaction evidence="6">
        <text>arsenic triglutathione + [thioredoxin]-dithiol + S-adenosyl-L-methionine + 2 H2O = methylarsonous acid + [thioredoxin]-disulfide + 3 glutathione + S-adenosyl-L-homocysteine + H(+)</text>
        <dbReference type="Rhea" id="RHEA:69460"/>
        <dbReference type="Rhea" id="RHEA-COMP:10698"/>
        <dbReference type="Rhea" id="RHEA-COMP:10700"/>
        <dbReference type="ChEBI" id="CHEBI:15377"/>
        <dbReference type="ChEBI" id="CHEBI:15378"/>
        <dbReference type="ChEBI" id="CHEBI:17826"/>
        <dbReference type="ChEBI" id="CHEBI:29950"/>
        <dbReference type="ChEBI" id="CHEBI:50058"/>
        <dbReference type="ChEBI" id="CHEBI:57856"/>
        <dbReference type="ChEBI" id="CHEBI:57925"/>
        <dbReference type="ChEBI" id="CHEBI:59789"/>
        <dbReference type="ChEBI" id="CHEBI:183640"/>
        <dbReference type="EC" id="2.1.1.137"/>
    </reaction>
</comment>
<dbReference type="Pfam" id="PF13847">
    <property type="entry name" value="Methyltransf_31"/>
    <property type="match status" value="1"/>
</dbReference>
<evidence type="ECO:0000256" key="5">
    <source>
        <dbReference type="ARBA" id="ARBA00034545"/>
    </source>
</evidence>
<keyword evidence="1 10" id="KW-0808">Transferase</keyword>
<keyword evidence="10" id="KW-0489">Methyltransferase</keyword>
<evidence type="ECO:0000256" key="4">
    <source>
        <dbReference type="ARBA" id="ARBA00034521"/>
    </source>
</evidence>
<evidence type="ECO:0000256" key="6">
    <source>
        <dbReference type="ARBA" id="ARBA00047941"/>
    </source>
</evidence>
<evidence type="ECO:0000313" key="11">
    <source>
        <dbReference type="Proteomes" id="UP000034723"/>
    </source>
</evidence>
<dbReference type="InParanoid" id="A0A0F7IED6"/>
<evidence type="ECO:0000256" key="3">
    <source>
        <dbReference type="ARBA" id="ARBA00034487"/>
    </source>
</evidence>
<dbReference type="STRING" id="113653.GAH_01992"/>
<name>A0A0F7IED6_9EURY</name>
<gene>
    <name evidence="10" type="ORF">GAH_01992</name>
</gene>
<dbReference type="Gene3D" id="3.40.50.150">
    <property type="entry name" value="Vaccinia Virus protein VP39"/>
    <property type="match status" value="1"/>
</dbReference>
<dbReference type="InterPro" id="IPR025714">
    <property type="entry name" value="Methyltranfer_dom"/>
</dbReference>
<evidence type="ECO:0000256" key="1">
    <source>
        <dbReference type="ARBA" id="ARBA00022679"/>
    </source>
</evidence>
<organism evidence="10 11">
    <name type="scientific">Geoglobus ahangari</name>
    <dbReference type="NCBI Taxonomy" id="113653"/>
    <lineage>
        <taxon>Archaea</taxon>
        <taxon>Methanobacteriati</taxon>
        <taxon>Methanobacteriota</taxon>
        <taxon>Archaeoglobi</taxon>
        <taxon>Archaeoglobales</taxon>
        <taxon>Archaeoglobaceae</taxon>
        <taxon>Geoglobus</taxon>
    </lineage>
</organism>
<dbReference type="CDD" id="cd02440">
    <property type="entry name" value="AdoMet_MTases"/>
    <property type="match status" value="1"/>
</dbReference>
<keyword evidence="11" id="KW-1185">Reference proteome</keyword>
<evidence type="ECO:0000256" key="7">
    <source>
        <dbReference type="ARBA" id="ARBA00047943"/>
    </source>
</evidence>
<dbReference type="InterPro" id="IPR026669">
    <property type="entry name" value="Arsenite_MeTrfase-like"/>
</dbReference>
<dbReference type="GO" id="GO:0030791">
    <property type="term" value="F:arsenite methyltransferase activity"/>
    <property type="evidence" value="ECO:0007669"/>
    <property type="project" value="UniProtKB-EC"/>
</dbReference>
<accession>A0A0F7IED6</accession>